<keyword evidence="2" id="KW-0812">Transmembrane</keyword>
<dbReference type="VEuPathDB" id="CryptoDB:Cvel_15427"/>
<evidence type="ECO:0008006" key="4">
    <source>
        <dbReference type="Google" id="ProtNLM"/>
    </source>
</evidence>
<feature type="region of interest" description="Disordered" evidence="1">
    <location>
        <begin position="436"/>
        <end position="456"/>
    </location>
</feature>
<reference evidence="3" key="1">
    <citation type="submission" date="2014-11" db="EMBL/GenBank/DDBJ databases">
        <authorList>
            <person name="Otto D Thomas"/>
            <person name="Naeem Raeece"/>
        </authorList>
    </citation>
    <scope>NUCLEOTIDE SEQUENCE</scope>
</reference>
<feature type="transmembrane region" description="Helical" evidence="2">
    <location>
        <begin position="33"/>
        <end position="55"/>
    </location>
</feature>
<sequence>MSSNVQRIHASDSLLRGQRSSESSPRPGGLKVILGRCVVVLAVLAVVVLFSINFWPHEKAKQQVEEPPQPDVSGSSSPAPEADSGDIEPLSEDDKVHSSITHPLKDAEKVAQVEDADELDREAPPSKVTDLSPPSSDASVLSPSSKEDSESAFVRFLLEEDTFFRVPQVDKSTRTRFDDGVPLFVGPSMRVFALLTVGPHARHVLREHIFGSYPIVAGGLYMNVRNVTSCMDVPEHVGLSPMVSSCLEGVPSQLRPADYEDGGPIYAYQRAQALKDQWAPAAEIAIRLQPGRVTSGAEIGKRIREGLFSDFVPTGQSWWTDAQKAEVRDLEAKITAACPVKKFGPSGSDRGEDLGSLWLVFRGGSLQDVLIFFQLPGETALTASVRRAETPVSEVLRWAPRSVSRTLEGAESPGKGVFETLIAYFFGEKSKMPAFRDPESETVESTQVKGKGPRSTVSEHPLRLLFEHVEKVEKRFGLNPNLVQDNPSIEENHVILSPSLAVSDCSGLGGEGGEGDAQGCLPLSESREEREDDGQETA</sequence>
<evidence type="ECO:0000313" key="3">
    <source>
        <dbReference type="EMBL" id="CEM07971.1"/>
    </source>
</evidence>
<evidence type="ECO:0000256" key="2">
    <source>
        <dbReference type="SAM" id="Phobius"/>
    </source>
</evidence>
<dbReference type="EMBL" id="CDMZ01000155">
    <property type="protein sequence ID" value="CEM07971.1"/>
    <property type="molecule type" value="Genomic_DNA"/>
</dbReference>
<feature type="region of interest" description="Disordered" evidence="1">
    <location>
        <begin position="505"/>
        <end position="538"/>
    </location>
</feature>
<accession>A0A0G4F6V5</accession>
<dbReference type="AlphaFoldDB" id="A0A0G4F6V5"/>
<feature type="region of interest" description="Disordered" evidence="1">
    <location>
        <begin position="1"/>
        <end position="28"/>
    </location>
</feature>
<gene>
    <name evidence="3" type="ORF">Cvel_15427</name>
</gene>
<proteinExistence type="predicted"/>
<evidence type="ECO:0000256" key="1">
    <source>
        <dbReference type="SAM" id="MobiDB-lite"/>
    </source>
</evidence>
<organism evidence="3">
    <name type="scientific">Chromera velia CCMP2878</name>
    <dbReference type="NCBI Taxonomy" id="1169474"/>
    <lineage>
        <taxon>Eukaryota</taxon>
        <taxon>Sar</taxon>
        <taxon>Alveolata</taxon>
        <taxon>Colpodellida</taxon>
        <taxon>Chromeraceae</taxon>
        <taxon>Chromera</taxon>
    </lineage>
</organism>
<feature type="compositionally biased region" description="Low complexity" evidence="1">
    <location>
        <begin position="130"/>
        <end position="144"/>
    </location>
</feature>
<feature type="compositionally biased region" description="Basic and acidic residues" evidence="1">
    <location>
        <begin position="92"/>
        <end position="112"/>
    </location>
</feature>
<name>A0A0G4F6V5_9ALVE</name>
<protein>
    <recommendedName>
        <fullName evidence="4">Transmembrane protein</fullName>
    </recommendedName>
</protein>
<keyword evidence="2" id="KW-1133">Transmembrane helix</keyword>
<keyword evidence="2" id="KW-0472">Membrane</keyword>
<feature type="compositionally biased region" description="Gly residues" evidence="1">
    <location>
        <begin position="507"/>
        <end position="516"/>
    </location>
</feature>
<feature type="region of interest" description="Disordered" evidence="1">
    <location>
        <begin position="61"/>
        <end position="144"/>
    </location>
</feature>